<dbReference type="InterPro" id="IPR018846">
    <property type="entry name" value="Beta-prop_RSE1/DDB1/CPSF1_1st"/>
</dbReference>
<sequence>MHLYNLTLEPSSSVTAAVVGQFSGTRQQEIVVARGSRLEFFHVDTQVGKATRLFSQNAFGNIRSMLSFRLPGGTKDYVVLGSDSGRIVILEYNAKELRFDKVHQETFGRSGNRRVVPGQYLASDPKGRAVLISAVEKQKLLYVLNRDADANLTISSPLEANKATTVVESIVGVDVGFENPLFASLEFDFGEADQDPTGEAAANTLKMLTYYELDLGLNHIVRRWSAPVDERAHHLIQVPGGYNPTTERWDGPSGVLVCSENYITYMHQGQPAHRVPIPRRRNPLVCPDRGSMIVASVLHKMKHAFFFLVQNEDGDLFKVTLDHDEEEVQALRIKYFDTVPVAASLCILRAGFLYVAAESGAQRFYSFQKLGDDDEIPVYSSTDYDERGTSMVAPPVIPLFTPEVVDNIALVDEHAALDPILDAVVSNPLASDSPQIYTACGRGAQSTFRQLRHGLEVNEVVSSDLPGVPNAVWSTKLRKADDYHSYIVLSFVNGTLVLSIGETIEEVVDSGFLTSAPTLAVQQLGADALLQVHPYGIRHILANKQVNEWATPAHDSGERMRIVACTTNERQVVIALDTHEIVYFELDMDGQLNEYQERRHLGAEIVALSIAAVPEGRQRTPYLAVGCADQTVRIVSLDPDTTLASISVQALTAAPSSICVNEMLDVSIDRNHLTMFVSIGLVNGVHLRTVLDPVSGQLTDTRPRFLGSRAVRLVRAPVHGQPAVLALSSRSWLSYTLHARLHFTPLIYEPFEDVSDFHTELCPDGLIGIVGDTLRIFTLPHLGAELKMETLPLSYTPRKMLVHPTNPGLFYLAEADTRVLSPWAVAQRTAALGGPDALGDRGVLDLDVRTFGLIGAEAGQWASCLRVVHGPSMETTCRIEMEENEAVFSLAFTTFGTTGNETFLVVGSGVDVQVSPRRAKCGYLRTYRLTQDDRGLELLHKTETDAIPIAMHAFHGRLLVAAGPYVRMYEMGTKKLLRKSQTKPFPTTVVSLHVQGARVVVGDLQESVHYMVYKQATNGFTVFADDTLPRYTTCVLMLDYDTVMHADKFGNIAVLRVDSGVSRDADEDPTGLMLQAERPFLMGAAHRLETLAHFHVGDLVTSLRLASLVPGGRPVVVYTGLNGTVGALIPFISKEDAEVMTQLELHMRQEYDSLVGRDHLSFRGAYIPVKAVVDGDLVELYGQLPHAKQESIAESLDRTPNELNKKLAQLRESTTGY</sequence>
<evidence type="ECO:0000256" key="3">
    <source>
        <dbReference type="ARBA" id="ARBA00022728"/>
    </source>
</evidence>
<proteinExistence type="inferred from homology"/>
<keyword evidence="4" id="KW-0508">mRNA splicing</keyword>
<dbReference type="AlphaFoldDB" id="A0AAF0DQS6"/>
<dbReference type="SUPFAM" id="SSF50978">
    <property type="entry name" value="WD40 repeat-like"/>
    <property type="match status" value="1"/>
</dbReference>
<evidence type="ECO:0000256" key="1">
    <source>
        <dbReference type="ARBA" id="ARBA00004123"/>
    </source>
</evidence>
<evidence type="ECO:0000313" key="10">
    <source>
        <dbReference type="EMBL" id="WFC93687.1"/>
    </source>
</evidence>
<keyword evidence="11" id="KW-1185">Reference proteome</keyword>
<evidence type="ECO:0000256" key="2">
    <source>
        <dbReference type="ARBA" id="ARBA00022664"/>
    </source>
</evidence>
<dbReference type="InterPro" id="IPR058543">
    <property type="entry name" value="Beta-prop_RSE1/DDB1/CPSF1_2nd"/>
</dbReference>
<keyword evidence="3" id="KW-0747">Spliceosome</keyword>
<evidence type="ECO:0000256" key="5">
    <source>
        <dbReference type="ARBA" id="ARBA00023242"/>
    </source>
</evidence>
<dbReference type="Proteomes" id="UP001216638">
    <property type="component" value="Chromosome 1"/>
</dbReference>
<dbReference type="Pfam" id="PF23726">
    <property type="entry name" value="Beta-prop_RSE1_2nd"/>
    <property type="match status" value="1"/>
</dbReference>
<dbReference type="PANTHER" id="PTHR10644">
    <property type="entry name" value="DNA REPAIR/RNA PROCESSING CPSF FAMILY"/>
    <property type="match status" value="1"/>
</dbReference>
<protein>
    <submittedName>
        <fullName evidence="10">Pre-mRNA-splicing factor rse1</fullName>
    </submittedName>
</protein>
<dbReference type="Pfam" id="PF03178">
    <property type="entry name" value="CPSF_A"/>
    <property type="match status" value="1"/>
</dbReference>
<dbReference type="GO" id="GO:0003676">
    <property type="term" value="F:nucleic acid binding"/>
    <property type="evidence" value="ECO:0007669"/>
    <property type="project" value="InterPro"/>
</dbReference>
<comment type="subcellular location">
    <subcellularLocation>
        <location evidence="1">Nucleus</location>
    </subcellularLocation>
</comment>
<dbReference type="Gene3D" id="2.130.10.10">
    <property type="entry name" value="YVTN repeat-like/Quinoprotein amine dehydrogenase"/>
    <property type="match status" value="3"/>
</dbReference>
<dbReference type="InterPro" id="IPR015943">
    <property type="entry name" value="WD40/YVTN_repeat-like_dom_sf"/>
</dbReference>
<dbReference type="FunFam" id="2.130.10.10:FF:001143">
    <property type="entry name" value="Pre-mRNA-splicing factor rse-1, putative"/>
    <property type="match status" value="1"/>
</dbReference>
<dbReference type="EMBL" id="CP119951">
    <property type="protein sequence ID" value="WFC93687.1"/>
    <property type="molecule type" value="Genomic_DNA"/>
</dbReference>
<dbReference type="InterPro" id="IPR004871">
    <property type="entry name" value="RSE1/DDB1/CPSF1_C"/>
</dbReference>
<evidence type="ECO:0000313" key="11">
    <source>
        <dbReference type="Proteomes" id="UP001216638"/>
    </source>
</evidence>
<gene>
    <name evidence="10" type="primary">RSE1</name>
    <name evidence="10" type="ORF">MBRA1_000309</name>
</gene>
<feature type="domain" description="RSE1/DDB1/CPSF1 first beta-propeller" evidence="8">
    <location>
        <begin position="13"/>
        <end position="375"/>
    </location>
</feature>
<evidence type="ECO:0000259" key="9">
    <source>
        <dbReference type="Pfam" id="PF23726"/>
    </source>
</evidence>
<dbReference type="InterPro" id="IPR036322">
    <property type="entry name" value="WD40_repeat_dom_sf"/>
</dbReference>
<dbReference type="Pfam" id="PF10433">
    <property type="entry name" value="Beta-prop_RSE1_1st"/>
    <property type="match status" value="1"/>
</dbReference>
<evidence type="ECO:0000256" key="6">
    <source>
        <dbReference type="ARBA" id="ARBA00038266"/>
    </source>
</evidence>
<evidence type="ECO:0000259" key="7">
    <source>
        <dbReference type="Pfam" id="PF03178"/>
    </source>
</evidence>
<accession>A0AAF0DQS6</accession>
<reference evidence="10" key="1">
    <citation type="submission" date="2023-03" db="EMBL/GenBank/DDBJ databases">
        <title>Mating type loci evolution in Malassezia.</title>
        <authorList>
            <person name="Coelho M.A."/>
        </authorList>
    </citation>
    <scope>NUCLEOTIDE SEQUENCE</scope>
    <source>
        <strain evidence="10">CBS 14135</strain>
    </source>
</reference>
<dbReference type="GO" id="GO:0005681">
    <property type="term" value="C:spliceosomal complex"/>
    <property type="evidence" value="ECO:0007669"/>
    <property type="project" value="UniProtKB-KW"/>
</dbReference>
<feature type="domain" description="RSE1/DDB1/CPSF1 C-terminal" evidence="7">
    <location>
        <begin position="862"/>
        <end position="1181"/>
    </location>
</feature>
<evidence type="ECO:0000259" key="8">
    <source>
        <dbReference type="Pfam" id="PF10433"/>
    </source>
</evidence>
<dbReference type="GO" id="GO:0008380">
    <property type="term" value="P:RNA splicing"/>
    <property type="evidence" value="ECO:0007669"/>
    <property type="project" value="UniProtKB-KW"/>
</dbReference>
<feature type="domain" description="RSE1/DDB1/CPSF1 second beta-propeller" evidence="9">
    <location>
        <begin position="458"/>
        <end position="779"/>
    </location>
</feature>
<keyword evidence="5" id="KW-0539">Nucleus</keyword>
<organism evidence="10 11">
    <name type="scientific">Malassezia brasiliensis</name>
    <dbReference type="NCBI Taxonomy" id="1821822"/>
    <lineage>
        <taxon>Eukaryota</taxon>
        <taxon>Fungi</taxon>
        <taxon>Dikarya</taxon>
        <taxon>Basidiomycota</taxon>
        <taxon>Ustilaginomycotina</taxon>
        <taxon>Malasseziomycetes</taxon>
        <taxon>Malasseziales</taxon>
        <taxon>Malasseziaceae</taxon>
        <taxon>Malassezia</taxon>
    </lineage>
</organism>
<keyword evidence="2" id="KW-0507">mRNA processing</keyword>
<dbReference type="GO" id="GO:0006397">
    <property type="term" value="P:mRNA processing"/>
    <property type="evidence" value="ECO:0007669"/>
    <property type="project" value="UniProtKB-KW"/>
</dbReference>
<dbReference type="FunFam" id="2.130.10.10:FF:000031">
    <property type="entry name" value="Splicing factor 3b subunit 3"/>
    <property type="match status" value="1"/>
</dbReference>
<evidence type="ECO:0000256" key="4">
    <source>
        <dbReference type="ARBA" id="ARBA00023187"/>
    </source>
</evidence>
<comment type="similarity">
    <text evidence="6">Belongs to the RSE1 family.</text>
</comment>
<name>A0AAF0DQS6_9BASI</name>
<dbReference type="InterPro" id="IPR050358">
    <property type="entry name" value="RSE1/DDB1/CFT1"/>
</dbReference>